<dbReference type="InterPro" id="IPR023058">
    <property type="entry name" value="PPIase_PpiC_CS"/>
</dbReference>
<evidence type="ECO:0000313" key="15">
    <source>
        <dbReference type="EMBL" id="RDE50698.1"/>
    </source>
</evidence>
<dbReference type="InterPro" id="IPR046357">
    <property type="entry name" value="PPIase_dom_sf"/>
</dbReference>
<evidence type="ECO:0000256" key="6">
    <source>
        <dbReference type="ARBA" id="ARBA00023136"/>
    </source>
</evidence>
<dbReference type="Gene3D" id="3.10.50.40">
    <property type="match status" value="1"/>
</dbReference>
<evidence type="ECO:0000313" key="16">
    <source>
        <dbReference type="Proteomes" id="UP000253831"/>
    </source>
</evidence>
<keyword evidence="2" id="KW-1003">Cell membrane</keyword>
<reference evidence="15 16" key="1">
    <citation type="submission" date="2018-05" db="EMBL/GenBank/DDBJ databases">
        <title>Integrated omic analyses show evidence that a Ca. Accumulibacter phosphatis strain performs denitrification under micro-aerobic conditions.</title>
        <authorList>
            <person name="Camejo P.Y."/>
            <person name="Katherine M.D."/>
            <person name="Daniel N.R."/>
        </authorList>
    </citation>
    <scope>NUCLEOTIDE SEQUENCE [LARGE SCALE GENOMIC DNA]</scope>
    <source>
        <strain evidence="15">UW-LDO-IC</strain>
    </source>
</reference>
<keyword evidence="8 12" id="KW-0413">Isomerase</keyword>
<dbReference type="EMBL" id="QPGA01000016">
    <property type="protein sequence ID" value="RDE50698.1"/>
    <property type="molecule type" value="Genomic_DNA"/>
</dbReference>
<evidence type="ECO:0000259" key="14">
    <source>
        <dbReference type="PROSITE" id="PS50198"/>
    </source>
</evidence>
<dbReference type="PANTHER" id="PTHR47529">
    <property type="entry name" value="PEPTIDYL-PROLYL CIS-TRANS ISOMERASE D"/>
    <property type="match status" value="1"/>
</dbReference>
<dbReference type="PANTHER" id="PTHR47529:SF1">
    <property type="entry name" value="PERIPLASMIC CHAPERONE PPID"/>
    <property type="match status" value="1"/>
</dbReference>
<proteinExistence type="inferred from homology"/>
<gene>
    <name evidence="15" type="ORF">DVS81_10235</name>
</gene>
<keyword evidence="4 13" id="KW-0812">Transmembrane</keyword>
<dbReference type="Pfam" id="PF13616">
    <property type="entry name" value="Rotamase_3"/>
    <property type="match status" value="1"/>
</dbReference>
<feature type="transmembrane region" description="Helical" evidence="13">
    <location>
        <begin position="12"/>
        <end position="29"/>
    </location>
</feature>
<protein>
    <recommendedName>
        <fullName evidence="10">Periplasmic chaperone PpiD</fullName>
    </recommendedName>
    <alternativeName>
        <fullName evidence="11">Periplasmic folding chaperone</fullName>
    </alternativeName>
</protein>
<evidence type="ECO:0000256" key="1">
    <source>
        <dbReference type="ARBA" id="ARBA00004382"/>
    </source>
</evidence>
<evidence type="ECO:0000256" key="9">
    <source>
        <dbReference type="ARBA" id="ARBA00038408"/>
    </source>
</evidence>
<name>A0A369XTI0_9PROT</name>
<organism evidence="15 16">
    <name type="scientific">Candidatus Accumulibacter meliphilus</name>
    <dbReference type="NCBI Taxonomy" id="2211374"/>
    <lineage>
        <taxon>Bacteria</taxon>
        <taxon>Pseudomonadati</taxon>
        <taxon>Pseudomonadota</taxon>
        <taxon>Betaproteobacteria</taxon>
        <taxon>Candidatus Accumulibacter</taxon>
    </lineage>
</organism>
<keyword evidence="6 13" id="KW-0472">Membrane</keyword>
<evidence type="ECO:0000256" key="8">
    <source>
        <dbReference type="ARBA" id="ARBA00023235"/>
    </source>
</evidence>
<keyword evidence="3" id="KW-0997">Cell inner membrane</keyword>
<dbReference type="Gene3D" id="1.10.4030.10">
    <property type="entry name" value="Porin chaperone SurA, peptide-binding domain"/>
    <property type="match status" value="1"/>
</dbReference>
<keyword evidence="12" id="KW-0697">Rotamase</keyword>
<evidence type="ECO:0000256" key="7">
    <source>
        <dbReference type="ARBA" id="ARBA00023186"/>
    </source>
</evidence>
<dbReference type="GO" id="GO:0003755">
    <property type="term" value="F:peptidyl-prolyl cis-trans isomerase activity"/>
    <property type="evidence" value="ECO:0007669"/>
    <property type="project" value="UniProtKB-KW"/>
</dbReference>
<evidence type="ECO:0000256" key="11">
    <source>
        <dbReference type="ARBA" id="ARBA00042775"/>
    </source>
</evidence>
<dbReference type="SUPFAM" id="SSF54534">
    <property type="entry name" value="FKBP-like"/>
    <property type="match status" value="1"/>
</dbReference>
<dbReference type="PROSITE" id="PS01096">
    <property type="entry name" value="PPIC_PPIASE_1"/>
    <property type="match status" value="1"/>
</dbReference>
<dbReference type="PROSITE" id="PS50198">
    <property type="entry name" value="PPIC_PPIASE_2"/>
    <property type="match status" value="1"/>
</dbReference>
<sequence length="637" mass="69963">MIFDAVRNNKRVVQVFLALITLPFAFWGVDSYVRDSGAGTDLASVGDSKITMQQFDQAWRVQQDRLRQALGANFDAAAVNTPEARLAVLNALVDQRLLLLEASKGRLVASNDQLRDVISKIPALQEDGQFSMARYQAALAAQGMSQPQFEAQLRQDLTLQQLVAAIGDTAIVASGTSDEMLRIQSEERQVAELRFTPEQFAGQVKIDAAALEKYYEENKQRFEIPEQAKADYVVLSLEALMDKVTVSEVEVSAWYEGHKDRYQTAEERRASHILILVDANLDEGKAKAKADGILRELQESPGKFAELAKQHSQDPGSAQKGGDLGFFGRGMMVKPFEDAVFKLQEGEISGVVRSDFGFHIIQLTGTKAGAQRALTDVRSELEDELKRQAASRQFAEAAEVFSNMVYEQPDSLQPVVEKFDLKVQHSGWLPRDSSPPALAALGELGNQKVLTALFSADSLKNKRNTEAIEVAPNVLLSARVAEYQAASSRPFAEVRGDIEAALKAQEAAVLARQAGEAKLSALLQQGGAEVKADWSPVKSVSRVDRQQLPVAALQAIFRANVQKLPAYVGAEVAGGTYVLYQISKVGQPAVVDEKRREALQREYSTVLGQEDFAAYLSGLRSRYKIDINKSALDSKQR</sequence>
<feature type="domain" description="PpiC" evidence="14">
    <location>
        <begin position="265"/>
        <end position="365"/>
    </location>
</feature>
<dbReference type="SUPFAM" id="SSF109998">
    <property type="entry name" value="Triger factor/SurA peptide-binding domain-like"/>
    <property type="match status" value="1"/>
</dbReference>
<comment type="similarity">
    <text evidence="9">Belongs to the PpiD chaperone family.</text>
</comment>
<dbReference type="InterPro" id="IPR000297">
    <property type="entry name" value="PPIase_PpiC"/>
</dbReference>
<comment type="caution">
    <text evidence="15">The sequence shown here is derived from an EMBL/GenBank/DDBJ whole genome shotgun (WGS) entry which is preliminary data.</text>
</comment>
<evidence type="ECO:0000256" key="13">
    <source>
        <dbReference type="SAM" id="Phobius"/>
    </source>
</evidence>
<dbReference type="InterPro" id="IPR027304">
    <property type="entry name" value="Trigger_fact/SurA_dom_sf"/>
</dbReference>
<keyword evidence="5 13" id="KW-1133">Transmembrane helix</keyword>
<evidence type="ECO:0000256" key="12">
    <source>
        <dbReference type="PROSITE-ProRule" id="PRU00278"/>
    </source>
</evidence>
<dbReference type="AlphaFoldDB" id="A0A369XTI0"/>
<dbReference type="InterPro" id="IPR052029">
    <property type="entry name" value="PpiD_chaperone"/>
</dbReference>
<dbReference type="Pfam" id="PF13624">
    <property type="entry name" value="SurA_N_3"/>
    <property type="match status" value="1"/>
</dbReference>
<accession>A0A369XTI0</accession>
<evidence type="ECO:0000256" key="4">
    <source>
        <dbReference type="ARBA" id="ARBA00022692"/>
    </source>
</evidence>
<evidence type="ECO:0000256" key="3">
    <source>
        <dbReference type="ARBA" id="ARBA00022519"/>
    </source>
</evidence>
<dbReference type="Proteomes" id="UP000253831">
    <property type="component" value="Unassembled WGS sequence"/>
</dbReference>
<evidence type="ECO:0000256" key="2">
    <source>
        <dbReference type="ARBA" id="ARBA00022475"/>
    </source>
</evidence>
<evidence type="ECO:0000256" key="10">
    <source>
        <dbReference type="ARBA" id="ARBA00040743"/>
    </source>
</evidence>
<dbReference type="GO" id="GO:0005886">
    <property type="term" value="C:plasma membrane"/>
    <property type="evidence" value="ECO:0007669"/>
    <property type="project" value="UniProtKB-SubCell"/>
</dbReference>
<comment type="subcellular location">
    <subcellularLocation>
        <location evidence="1">Cell inner membrane</location>
        <topology evidence="1">Single-pass type II membrane protein</topology>
        <orientation evidence="1">Periplasmic side</orientation>
    </subcellularLocation>
</comment>
<keyword evidence="7" id="KW-0143">Chaperone</keyword>
<evidence type="ECO:0000256" key="5">
    <source>
        <dbReference type="ARBA" id="ARBA00022989"/>
    </source>
</evidence>